<dbReference type="Proteomes" id="UP000030645">
    <property type="component" value="Unassembled WGS sequence"/>
</dbReference>
<dbReference type="AlphaFoldDB" id="W9S9P0"/>
<keyword evidence="2" id="KW-1185">Reference proteome</keyword>
<reference evidence="2" key="1">
    <citation type="submission" date="2013-01" db="EMBL/GenBank/DDBJ databases">
        <title>Draft Genome Sequence of a Mulberry Tree, Morus notabilis C.K. Schneid.</title>
        <authorList>
            <person name="He N."/>
            <person name="Zhao S."/>
        </authorList>
    </citation>
    <scope>NUCLEOTIDE SEQUENCE</scope>
</reference>
<gene>
    <name evidence="1" type="ORF">L484_012611</name>
</gene>
<dbReference type="EMBL" id="KE346302">
    <property type="protein sequence ID" value="EXC32444.1"/>
    <property type="molecule type" value="Genomic_DNA"/>
</dbReference>
<evidence type="ECO:0000313" key="1">
    <source>
        <dbReference type="EMBL" id="EXC32444.1"/>
    </source>
</evidence>
<accession>W9S9P0</accession>
<evidence type="ECO:0000313" key="2">
    <source>
        <dbReference type="Proteomes" id="UP000030645"/>
    </source>
</evidence>
<name>W9S9P0_9ROSA</name>
<organism evidence="1 2">
    <name type="scientific">Morus notabilis</name>
    <dbReference type="NCBI Taxonomy" id="981085"/>
    <lineage>
        <taxon>Eukaryota</taxon>
        <taxon>Viridiplantae</taxon>
        <taxon>Streptophyta</taxon>
        <taxon>Embryophyta</taxon>
        <taxon>Tracheophyta</taxon>
        <taxon>Spermatophyta</taxon>
        <taxon>Magnoliopsida</taxon>
        <taxon>eudicotyledons</taxon>
        <taxon>Gunneridae</taxon>
        <taxon>Pentapetalae</taxon>
        <taxon>rosids</taxon>
        <taxon>fabids</taxon>
        <taxon>Rosales</taxon>
        <taxon>Moraceae</taxon>
        <taxon>Moreae</taxon>
        <taxon>Morus</taxon>
    </lineage>
</organism>
<protein>
    <submittedName>
        <fullName evidence="1">Uncharacterized protein</fullName>
    </submittedName>
</protein>
<sequence>MLSRSTRDQLHCKINVDGCKLLNFQYSGARKPSPPLELISADVKDAESCLDLGYSSNERRGFHKSLRDFLNFLCYNIHFYYGVAANSEVKEEEEDNVITCCSSSPVRCWRHDLTEVVMDNFEECDRRSLRCYFMENAKVKITVI</sequence>
<proteinExistence type="predicted"/>